<feature type="region of interest" description="Disordered" evidence="9">
    <location>
        <begin position="63"/>
        <end position="141"/>
    </location>
</feature>
<dbReference type="InterPro" id="IPR002172">
    <property type="entry name" value="LDrepeatLR_classA_rpt"/>
</dbReference>
<dbReference type="CDD" id="cd00112">
    <property type="entry name" value="LDLa"/>
    <property type="match status" value="2"/>
</dbReference>
<protein>
    <submittedName>
        <fullName evidence="10">Basement membrane-specific heparan sulfate proteoglycan core protein isoform X33</fullName>
    </submittedName>
</protein>
<dbReference type="Pfam" id="PF00057">
    <property type="entry name" value="Ldl_recept_a"/>
    <property type="match status" value="1"/>
</dbReference>
<dbReference type="AlphaFoldDB" id="A0ABD2A8E7"/>
<dbReference type="PROSITE" id="PS50068">
    <property type="entry name" value="LDLRA_2"/>
    <property type="match status" value="2"/>
</dbReference>
<reference evidence="10 11" key="1">
    <citation type="journal article" date="2024" name="Ann. Entomol. Soc. Am.">
        <title>Genomic analyses of the southern and eastern yellowjacket wasps (Hymenoptera: Vespidae) reveal evolutionary signatures of social life.</title>
        <authorList>
            <person name="Catto M.A."/>
            <person name="Caine P.B."/>
            <person name="Orr S.E."/>
            <person name="Hunt B.G."/>
            <person name="Goodisman M.A.D."/>
        </authorList>
    </citation>
    <scope>NUCLEOTIDE SEQUENCE [LARGE SCALE GENOMIC DNA]</scope>
    <source>
        <strain evidence="10">233</strain>
        <tissue evidence="10">Head and thorax</tissue>
    </source>
</reference>
<keyword evidence="3" id="KW-0812">Transmembrane</keyword>
<dbReference type="PROSITE" id="PS01209">
    <property type="entry name" value="LDLRA_1"/>
    <property type="match status" value="1"/>
</dbReference>
<dbReference type="SMART" id="SM00192">
    <property type="entry name" value="LDLa"/>
    <property type="match status" value="2"/>
</dbReference>
<evidence type="ECO:0000256" key="7">
    <source>
        <dbReference type="ARBA" id="ARBA00023157"/>
    </source>
</evidence>
<feature type="disulfide bond" evidence="8">
    <location>
        <begin position="316"/>
        <end position="331"/>
    </location>
</feature>
<evidence type="ECO:0000256" key="6">
    <source>
        <dbReference type="ARBA" id="ARBA00023136"/>
    </source>
</evidence>
<dbReference type="GO" id="GO:0016192">
    <property type="term" value="P:vesicle-mediated transport"/>
    <property type="evidence" value="ECO:0007669"/>
    <property type="project" value="UniProtKB-ARBA"/>
</dbReference>
<evidence type="ECO:0000256" key="1">
    <source>
        <dbReference type="ARBA" id="ARBA00004167"/>
    </source>
</evidence>
<feature type="compositionally biased region" description="Basic and acidic residues" evidence="9">
    <location>
        <begin position="76"/>
        <end position="123"/>
    </location>
</feature>
<dbReference type="Proteomes" id="UP001607302">
    <property type="component" value="Unassembled WGS sequence"/>
</dbReference>
<comment type="caution">
    <text evidence="10">The sequence shown here is derived from an EMBL/GenBank/DDBJ whole genome shotgun (WGS) entry which is preliminary data.</text>
</comment>
<evidence type="ECO:0000256" key="2">
    <source>
        <dbReference type="ARBA" id="ARBA00004308"/>
    </source>
</evidence>
<accession>A0ABD2A8E7</accession>
<organism evidence="10 11">
    <name type="scientific">Vespula squamosa</name>
    <name type="common">Southern yellow jacket</name>
    <name type="synonym">Wasp</name>
    <dbReference type="NCBI Taxonomy" id="30214"/>
    <lineage>
        <taxon>Eukaryota</taxon>
        <taxon>Metazoa</taxon>
        <taxon>Ecdysozoa</taxon>
        <taxon>Arthropoda</taxon>
        <taxon>Hexapoda</taxon>
        <taxon>Insecta</taxon>
        <taxon>Pterygota</taxon>
        <taxon>Neoptera</taxon>
        <taxon>Endopterygota</taxon>
        <taxon>Hymenoptera</taxon>
        <taxon>Apocrita</taxon>
        <taxon>Aculeata</taxon>
        <taxon>Vespoidea</taxon>
        <taxon>Vespidae</taxon>
        <taxon>Vespinae</taxon>
        <taxon>Vespula</taxon>
    </lineage>
</organism>
<feature type="disulfide bond" evidence="8">
    <location>
        <begin position="409"/>
        <end position="424"/>
    </location>
</feature>
<dbReference type="GO" id="GO:0016020">
    <property type="term" value="C:membrane"/>
    <property type="evidence" value="ECO:0007669"/>
    <property type="project" value="UniProtKB-SubCell"/>
</dbReference>
<evidence type="ECO:0000313" key="11">
    <source>
        <dbReference type="Proteomes" id="UP001607302"/>
    </source>
</evidence>
<evidence type="ECO:0000256" key="3">
    <source>
        <dbReference type="ARBA" id="ARBA00022692"/>
    </source>
</evidence>
<comment type="caution">
    <text evidence="8">Lacks conserved residue(s) required for the propagation of feature annotation.</text>
</comment>
<evidence type="ECO:0000256" key="5">
    <source>
        <dbReference type="ARBA" id="ARBA00022989"/>
    </source>
</evidence>
<dbReference type="EMBL" id="JAUDFV010000154">
    <property type="protein sequence ID" value="KAL2716888.1"/>
    <property type="molecule type" value="Genomic_DNA"/>
</dbReference>
<dbReference type="GO" id="GO:0012505">
    <property type="term" value="C:endomembrane system"/>
    <property type="evidence" value="ECO:0007669"/>
    <property type="project" value="UniProtKB-SubCell"/>
</dbReference>
<feature type="disulfide bond" evidence="8">
    <location>
        <begin position="304"/>
        <end position="322"/>
    </location>
</feature>
<dbReference type="InterPro" id="IPR023415">
    <property type="entry name" value="LDLR_class-A_CS"/>
</dbReference>
<evidence type="ECO:0000256" key="4">
    <source>
        <dbReference type="ARBA" id="ARBA00022737"/>
    </source>
</evidence>
<evidence type="ECO:0000313" key="10">
    <source>
        <dbReference type="EMBL" id="KAL2716888.1"/>
    </source>
</evidence>
<evidence type="ECO:0000256" key="8">
    <source>
        <dbReference type="PROSITE-ProRule" id="PRU00124"/>
    </source>
</evidence>
<keyword evidence="6" id="KW-0472">Membrane</keyword>
<sequence>MHKRVYNDDLVFDQDGKQSSLEIPLIEKHEEQSIFHRIKRSFFSFFDPFLSATAATNTSAAAKDNVTGGTTVSPTHSREKEDTVRLVGDKNNTDSSRLEKSDSNLERLIRNSQEEYVDDKQQENEIGEAAEGRRQPQNYVNSDDEDLVASGEIEGSATDSDVSQPVTEGQRIEGKARLYRITLTVGEPYRRMYSDRNSREYKELSGNLTQALEELYARRIPNYDHMANVIKISPTSDAFTSLVTLDIGSTFTDELEIRDILEKQLQYHSLGSIQVYPEGFTFRHFLVEKINLLPECDQSSELTCRNGACVPLDSRCDGTDQCEDGSDELDCHSTLRPTTTHVSETEEERWPLPTETTGDVEEPTETVEGRLEKGEEEDSTLRAASNKCRADDVVRCQDGSRYICSVQRCDGVPDCEDGADEVGCPHSGTPRGSF</sequence>
<keyword evidence="7 8" id="KW-1015">Disulfide bond</keyword>
<keyword evidence="4" id="KW-0677">Repeat</keyword>
<dbReference type="SUPFAM" id="SSF57424">
    <property type="entry name" value="LDL receptor-like module"/>
    <property type="match status" value="2"/>
</dbReference>
<proteinExistence type="predicted"/>
<dbReference type="PANTHER" id="PTHR24270">
    <property type="entry name" value="LOW-DENSITY LIPOPROTEIN RECEPTOR-RELATED"/>
    <property type="match status" value="1"/>
</dbReference>
<dbReference type="InterPro" id="IPR050685">
    <property type="entry name" value="LDLR"/>
</dbReference>
<name>A0ABD2A8E7_VESSQ</name>
<keyword evidence="11" id="KW-1185">Reference proteome</keyword>
<dbReference type="Gene3D" id="4.10.400.10">
    <property type="entry name" value="Low-density Lipoprotein Receptor"/>
    <property type="match status" value="2"/>
</dbReference>
<feature type="region of interest" description="Disordered" evidence="9">
    <location>
        <begin position="338"/>
        <end position="378"/>
    </location>
</feature>
<evidence type="ECO:0000256" key="9">
    <source>
        <dbReference type="SAM" id="MobiDB-lite"/>
    </source>
</evidence>
<comment type="subcellular location">
    <subcellularLocation>
        <location evidence="2">Endomembrane system</location>
    </subcellularLocation>
    <subcellularLocation>
        <location evidence="1">Membrane</location>
        <topology evidence="1">Single-pass membrane protein</topology>
    </subcellularLocation>
</comment>
<dbReference type="InterPro" id="IPR036055">
    <property type="entry name" value="LDL_receptor-like_sf"/>
</dbReference>
<gene>
    <name evidence="10" type="ORF">V1478_014564</name>
</gene>
<keyword evidence="5" id="KW-1133">Transmembrane helix</keyword>
<dbReference type="PRINTS" id="PR00261">
    <property type="entry name" value="LDLRECEPTOR"/>
</dbReference>